<keyword evidence="12" id="KW-1185">Reference proteome</keyword>
<evidence type="ECO:0000313" key="11">
    <source>
        <dbReference type="EMBL" id="KAJ9545193.1"/>
    </source>
</evidence>
<evidence type="ECO:0000256" key="1">
    <source>
        <dbReference type="ARBA" id="ARBA00004251"/>
    </source>
</evidence>
<dbReference type="Proteomes" id="UP001172457">
    <property type="component" value="Chromosome 6"/>
</dbReference>
<evidence type="ECO:0000256" key="2">
    <source>
        <dbReference type="ARBA" id="ARBA00009592"/>
    </source>
</evidence>
<evidence type="ECO:0000256" key="7">
    <source>
        <dbReference type="ARBA" id="ARBA00022989"/>
    </source>
</evidence>
<evidence type="ECO:0000256" key="6">
    <source>
        <dbReference type="ARBA" id="ARBA00022737"/>
    </source>
</evidence>
<dbReference type="PANTHER" id="PTHR27004:SF470">
    <property type="entry name" value="RECEPTOR-LIKE PROTEIN 43"/>
    <property type="match status" value="1"/>
</dbReference>
<proteinExistence type="inferred from homology"/>
<keyword evidence="3" id="KW-1003">Cell membrane</keyword>
<dbReference type="EMBL" id="JARYMX010000006">
    <property type="protein sequence ID" value="KAJ9545193.1"/>
    <property type="molecule type" value="Genomic_DNA"/>
</dbReference>
<organism evidence="11 12">
    <name type="scientific">Centaurea solstitialis</name>
    <name type="common">yellow star-thistle</name>
    <dbReference type="NCBI Taxonomy" id="347529"/>
    <lineage>
        <taxon>Eukaryota</taxon>
        <taxon>Viridiplantae</taxon>
        <taxon>Streptophyta</taxon>
        <taxon>Embryophyta</taxon>
        <taxon>Tracheophyta</taxon>
        <taxon>Spermatophyta</taxon>
        <taxon>Magnoliopsida</taxon>
        <taxon>eudicotyledons</taxon>
        <taxon>Gunneridae</taxon>
        <taxon>Pentapetalae</taxon>
        <taxon>asterids</taxon>
        <taxon>campanulids</taxon>
        <taxon>Asterales</taxon>
        <taxon>Asteraceae</taxon>
        <taxon>Carduoideae</taxon>
        <taxon>Cardueae</taxon>
        <taxon>Centaureinae</taxon>
        <taxon>Centaurea</taxon>
    </lineage>
</organism>
<dbReference type="GO" id="GO:0005886">
    <property type="term" value="C:plasma membrane"/>
    <property type="evidence" value="ECO:0007669"/>
    <property type="project" value="UniProtKB-SubCell"/>
</dbReference>
<evidence type="ECO:0000256" key="8">
    <source>
        <dbReference type="ARBA" id="ARBA00023136"/>
    </source>
</evidence>
<comment type="caution">
    <text evidence="11">The sequence shown here is derived from an EMBL/GenBank/DDBJ whole genome shotgun (WGS) entry which is preliminary data.</text>
</comment>
<accession>A0AA38SUK0</accession>
<name>A0AA38SUK0_9ASTR</name>
<evidence type="ECO:0000313" key="12">
    <source>
        <dbReference type="Proteomes" id="UP001172457"/>
    </source>
</evidence>
<protein>
    <submittedName>
        <fullName evidence="11">Uncharacterized protein</fullName>
    </submittedName>
</protein>
<keyword evidence="10" id="KW-0325">Glycoprotein</keyword>
<keyword evidence="6" id="KW-0677">Repeat</keyword>
<keyword evidence="4" id="KW-0433">Leucine-rich repeat</keyword>
<gene>
    <name evidence="11" type="ORF">OSB04_024900</name>
</gene>
<dbReference type="AlphaFoldDB" id="A0AA38SUK0"/>
<dbReference type="PANTHER" id="PTHR27004">
    <property type="entry name" value="RECEPTOR-LIKE PROTEIN 12 ISOFORM X1"/>
    <property type="match status" value="1"/>
</dbReference>
<sequence length="87" mass="9865">MMLPRVLHMMTGEQSSKKHLSFPVLRDFYYQDTLTVMVKGLELELVKILTLFTSIDISSNSFSGKIPNTIGYHIITSQALSHHPSEI</sequence>
<evidence type="ECO:0000256" key="3">
    <source>
        <dbReference type="ARBA" id="ARBA00022475"/>
    </source>
</evidence>
<comment type="subcellular location">
    <subcellularLocation>
        <location evidence="1">Cell membrane</location>
        <topology evidence="1">Single-pass type I membrane protein</topology>
    </subcellularLocation>
</comment>
<evidence type="ECO:0000256" key="5">
    <source>
        <dbReference type="ARBA" id="ARBA00022692"/>
    </source>
</evidence>
<keyword evidence="9" id="KW-0675">Receptor</keyword>
<evidence type="ECO:0000256" key="9">
    <source>
        <dbReference type="ARBA" id="ARBA00023170"/>
    </source>
</evidence>
<keyword evidence="8" id="KW-0472">Membrane</keyword>
<keyword evidence="7" id="KW-1133">Transmembrane helix</keyword>
<comment type="similarity">
    <text evidence="2">Belongs to the RLP family.</text>
</comment>
<evidence type="ECO:0000256" key="10">
    <source>
        <dbReference type="ARBA" id="ARBA00023180"/>
    </source>
</evidence>
<reference evidence="11" key="1">
    <citation type="submission" date="2023-03" db="EMBL/GenBank/DDBJ databases">
        <title>Chromosome-scale reference genome and RAD-based genetic map of yellow starthistle (Centaurea solstitialis) reveal putative structural variation and QTLs associated with invader traits.</title>
        <authorList>
            <person name="Reatini B."/>
            <person name="Cang F.A."/>
            <person name="Jiang Q."/>
            <person name="Mckibben M.T.W."/>
            <person name="Barker M.S."/>
            <person name="Rieseberg L.H."/>
            <person name="Dlugosch K.M."/>
        </authorList>
    </citation>
    <scope>NUCLEOTIDE SEQUENCE</scope>
    <source>
        <strain evidence="11">CAN-66</strain>
        <tissue evidence="11">Leaf</tissue>
    </source>
</reference>
<evidence type="ECO:0000256" key="4">
    <source>
        <dbReference type="ARBA" id="ARBA00022614"/>
    </source>
</evidence>
<keyword evidence="5" id="KW-0812">Transmembrane</keyword>